<sequence>MSKRQKRIILIDVVSPLVNLVEAEKFLMEMMSLINTYRGGEVIKIIQRRAHPHPGTYIGSGKAEEVAEMVKNLKVDIVILNAIADSTQLYKLLQMFWRNNPNIEVWDRIDLILHIFDKHARTAESKLQIELARMRHMGPRMYGLSEQLGRQTGGIGGRGVGETNIELMKRHWRDEMKKTKDKLDGLLKTHENQIKRRREIGFQTISIVGYTNAGKTTLFNALTGKKKRVENVLFATLESYVGKLYLPNIKKEVLISDTIGFIQNLPTLLITAFKSTLMESVHAEILLHVIDASDPDMYKKIETVENILEELGRDPKNTIYVFNKTENLHESFKKELSEEFKPQHPIFISAKTGEGVEKLIYFFQDAKKIINNYSGL</sequence>
<dbReference type="InterPro" id="IPR016496">
    <property type="entry name" value="GTPase_HflX"/>
</dbReference>
<dbReference type="InterPro" id="IPR030394">
    <property type="entry name" value="G_HFLX_dom"/>
</dbReference>
<dbReference type="AlphaFoldDB" id="A0A1F7IYS8"/>
<dbReference type="PANTHER" id="PTHR10229:SF0">
    <property type="entry name" value="GTP-BINDING PROTEIN 6-RELATED"/>
    <property type="match status" value="1"/>
</dbReference>
<feature type="binding site" evidence="7">
    <location>
        <position position="216"/>
    </location>
    <ligand>
        <name>Mg(2+)</name>
        <dbReference type="ChEBI" id="CHEBI:18420"/>
    </ligand>
</feature>
<keyword evidence="1 7" id="KW-0479">Metal-binding</keyword>
<dbReference type="Gene3D" id="3.40.50.11060">
    <property type="entry name" value="GTPase HflX, N-terminal domain"/>
    <property type="match status" value="1"/>
</dbReference>
<feature type="binding site" evidence="6">
    <location>
        <begin position="257"/>
        <end position="260"/>
    </location>
    <ligand>
        <name>GTP</name>
        <dbReference type="ChEBI" id="CHEBI:37565"/>
    </ligand>
</feature>
<evidence type="ECO:0000256" key="2">
    <source>
        <dbReference type="ARBA" id="ARBA00022741"/>
    </source>
</evidence>
<evidence type="ECO:0000256" key="1">
    <source>
        <dbReference type="ARBA" id="ARBA00022723"/>
    </source>
</evidence>
<dbReference type="GO" id="GO:0043022">
    <property type="term" value="F:ribosome binding"/>
    <property type="evidence" value="ECO:0007669"/>
    <property type="project" value="TreeGrafter"/>
</dbReference>
<dbReference type="Pfam" id="PF13167">
    <property type="entry name" value="GTP-bdg_N"/>
    <property type="match status" value="1"/>
</dbReference>
<dbReference type="HAMAP" id="MF_00900">
    <property type="entry name" value="GTPase_HflX"/>
    <property type="match status" value="1"/>
</dbReference>
<gene>
    <name evidence="5" type="primary">hflX</name>
    <name evidence="9" type="ORF">A3A93_03540</name>
</gene>
<reference evidence="9 10" key="1">
    <citation type="journal article" date="2016" name="Nat. Commun.">
        <title>Thousands of microbial genomes shed light on interconnected biogeochemical processes in an aquifer system.</title>
        <authorList>
            <person name="Anantharaman K."/>
            <person name="Brown C.T."/>
            <person name="Hug L.A."/>
            <person name="Sharon I."/>
            <person name="Castelle C.J."/>
            <person name="Probst A.J."/>
            <person name="Thomas B.C."/>
            <person name="Singh A."/>
            <person name="Wilkins M.J."/>
            <person name="Karaoz U."/>
            <person name="Brodie E.L."/>
            <person name="Williams K.H."/>
            <person name="Hubbard S.S."/>
            <person name="Banfield J.F."/>
        </authorList>
    </citation>
    <scope>NUCLEOTIDE SEQUENCE [LARGE SCALE GENOMIC DNA]</scope>
</reference>
<dbReference type="PROSITE" id="PS51705">
    <property type="entry name" value="G_HFLX"/>
    <property type="match status" value="1"/>
</dbReference>
<evidence type="ECO:0000259" key="8">
    <source>
        <dbReference type="PROSITE" id="PS51705"/>
    </source>
</evidence>
<protein>
    <recommendedName>
        <fullName evidence="5">GTPase HflX</fullName>
    </recommendedName>
    <alternativeName>
        <fullName evidence="5">GTP-binding protein HflX</fullName>
    </alternativeName>
</protein>
<dbReference type="InterPro" id="IPR032305">
    <property type="entry name" value="GTP-bd_M"/>
</dbReference>
<accession>A0A1F7IYS8</accession>
<dbReference type="InterPro" id="IPR027417">
    <property type="entry name" value="P-loop_NTPase"/>
</dbReference>
<evidence type="ECO:0000256" key="4">
    <source>
        <dbReference type="ARBA" id="ARBA00023134"/>
    </source>
</evidence>
<dbReference type="GO" id="GO:0003924">
    <property type="term" value="F:GTPase activity"/>
    <property type="evidence" value="ECO:0007669"/>
    <property type="project" value="UniProtKB-UniRule"/>
</dbReference>
<comment type="caution">
    <text evidence="9">The sequence shown here is derived from an EMBL/GenBank/DDBJ whole genome shotgun (WGS) entry which is preliminary data.</text>
</comment>
<keyword evidence="3 7" id="KW-0460">Magnesium</keyword>
<comment type="similarity">
    <text evidence="5">Belongs to the TRAFAC class OBG-HflX-like GTPase superfamily. HflX GTPase family.</text>
</comment>
<keyword evidence="2 5" id="KW-0547">Nucleotide-binding</keyword>
<dbReference type="InterPro" id="IPR025121">
    <property type="entry name" value="GTPase_HflX_N"/>
</dbReference>
<dbReference type="GO" id="GO:0005525">
    <property type="term" value="F:GTP binding"/>
    <property type="evidence" value="ECO:0007669"/>
    <property type="project" value="UniProtKB-UniRule"/>
</dbReference>
<dbReference type="CDD" id="cd01878">
    <property type="entry name" value="HflX"/>
    <property type="match status" value="1"/>
</dbReference>
<dbReference type="Pfam" id="PF01926">
    <property type="entry name" value="MMR_HSR1"/>
    <property type="match status" value="1"/>
</dbReference>
<dbReference type="Gene3D" id="6.10.250.2860">
    <property type="match status" value="1"/>
</dbReference>
<dbReference type="EMBL" id="MGAL01000014">
    <property type="protein sequence ID" value="OGK48509.1"/>
    <property type="molecule type" value="Genomic_DNA"/>
</dbReference>
<evidence type="ECO:0000313" key="10">
    <source>
        <dbReference type="Proteomes" id="UP000177141"/>
    </source>
</evidence>
<dbReference type="Pfam" id="PF16360">
    <property type="entry name" value="GTP-bdg_M"/>
    <property type="match status" value="1"/>
</dbReference>
<dbReference type="PANTHER" id="PTHR10229">
    <property type="entry name" value="GTP-BINDING PROTEIN HFLX"/>
    <property type="match status" value="1"/>
</dbReference>
<dbReference type="SUPFAM" id="SSF52540">
    <property type="entry name" value="P-loop containing nucleoside triphosphate hydrolases"/>
    <property type="match status" value="1"/>
</dbReference>
<comment type="function">
    <text evidence="5">GTPase that associates with the 50S ribosomal subunit and may have a role during protein synthesis or ribosome biogenesis.</text>
</comment>
<dbReference type="Proteomes" id="UP000177141">
    <property type="component" value="Unassembled WGS sequence"/>
</dbReference>
<feature type="binding site" evidence="6">
    <location>
        <begin position="349"/>
        <end position="351"/>
    </location>
    <ligand>
        <name>GTP</name>
        <dbReference type="ChEBI" id="CHEBI:37565"/>
    </ligand>
</feature>
<evidence type="ECO:0000256" key="6">
    <source>
        <dbReference type="PIRSR" id="PIRSR006809-1"/>
    </source>
</evidence>
<organism evidence="9 10">
    <name type="scientific">Candidatus Roizmanbacteria bacterium RIFCSPLOWO2_01_FULL_38_12</name>
    <dbReference type="NCBI Taxonomy" id="1802061"/>
    <lineage>
        <taxon>Bacteria</taxon>
        <taxon>Candidatus Roizmaniibacteriota</taxon>
    </lineage>
</organism>
<feature type="domain" description="Hflx-type G" evidence="8">
    <location>
        <begin position="203"/>
        <end position="371"/>
    </location>
</feature>
<dbReference type="Gene3D" id="3.40.50.300">
    <property type="entry name" value="P-loop containing nucleotide triphosphate hydrolases"/>
    <property type="match status" value="1"/>
</dbReference>
<evidence type="ECO:0000256" key="7">
    <source>
        <dbReference type="PIRSR" id="PIRSR006809-2"/>
    </source>
</evidence>
<dbReference type="PRINTS" id="PR00326">
    <property type="entry name" value="GTP1OBG"/>
</dbReference>
<feature type="binding site" evidence="6">
    <location>
        <begin position="209"/>
        <end position="216"/>
    </location>
    <ligand>
        <name>GTP</name>
        <dbReference type="ChEBI" id="CHEBI:37565"/>
    </ligand>
</feature>
<comment type="subunit">
    <text evidence="5">Monomer. Associates with the 50S ribosomal subunit.</text>
</comment>
<dbReference type="GO" id="GO:0005737">
    <property type="term" value="C:cytoplasm"/>
    <property type="evidence" value="ECO:0007669"/>
    <property type="project" value="UniProtKB-SubCell"/>
</dbReference>
<dbReference type="PIRSF" id="PIRSF006809">
    <property type="entry name" value="GTP-binding_hflX_prd"/>
    <property type="match status" value="1"/>
</dbReference>
<dbReference type="NCBIfam" id="TIGR03156">
    <property type="entry name" value="GTP_HflX"/>
    <property type="match status" value="1"/>
</dbReference>
<evidence type="ECO:0000256" key="5">
    <source>
        <dbReference type="HAMAP-Rule" id="MF_00900"/>
    </source>
</evidence>
<feature type="binding site" evidence="7">
    <location>
        <position position="236"/>
    </location>
    <ligand>
        <name>Mg(2+)</name>
        <dbReference type="ChEBI" id="CHEBI:18420"/>
    </ligand>
</feature>
<keyword evidence="5" id="KW-0963">Cytoplasm</keyword>
<dbReference type="InterPro" id="IPR006073">
    <property type="entry name" value="GTP-bd"/>
</dbReference>
<proteinExistence type="inferred from homology"/>
<evidence type="ECO:0000313" key="9">
    <source>
        <dbReference type="EMBL" id="OGK48509.1"/>
    </source>
</evidence>
<dbReference type="STRING" id="1802061.A3A93_03540"/>
<comment type="subcellular location">
    <subcellularLocation>
        <location evidence="5">Cytoplasm</location>
    </subcellularLocation>
    <text evidence="5">May associate with membranes.</text>
</comment>
<evidence type="ECO:0000256" key="3">
    <source>
        <dbReference type="ARBA" id="ARBA00022842"/>
    </source>
</evidence>
<dbReference type="GO" id="GO:0046872">
    <property type="term" value="F:metal ion binding"/>
    <property type="evidence" value="ECO:0007669"/>
    <property type="project" value="UniProtKB-KW"/>
</dbReference>
<dbReference type="InterPro" id="IPR042108">
    <property type="entry name" value="GTPase_HflX_N_sf"/>
</dbReference>
<keyword evidence="4 5" id="KW-0342">GTP-binding</keyword>
<comment type="cofactor">
    <cofactor evidence="7">
        <name>Mg(2+)</name>
        <dbReference type="ChEBI" id="CHEBI:18420"/>
    </cofactor>
</comment>
<name>A0A1F7IYS8_9BACT</name>